<gene>
    <name evidence="2" type="ORF">DJ013_21450</name>
</gene>
<dbReference type="EMBL" id="CP029480">
    <property type="protein sequence ID" value="AWW00612.1"/>
    <property type="molecule type" value="Genomic_DNA"/>
</dbReference>
<dbReference type="GO" id="GO:0003677">
    <property type="term" value="F:DNA binding"/>
    <property type="evidence" value="ECO:0007669"/>
    <property type="project" value="InterPro"/>
</dbReference>
<dbReference type="SMART" id="SM00850">
    <property type="entry name" value="LytTR"/>
    <property type="match status" value="1"/>
</dbReference>
<evidence type="ECO:0000259" key="1">
    <source>
        <dbReference type="SMART" id="SM00850"/>
    </source>
</evidence>
<dbReference type="KEGG" id="als:DJ013_21450"/>
<reference evidence="2 3" key="1">
    <citation type="submission" date="2018-05" db="EMBL/GenBank/DDBJ databases">
        <title>Complete genome sequence of Arcticibacterium luteifluviistationis SM1504T, a cytophagaceae bacterium isolated from Arctic surface seawater.</title>
        <authorList>
            <person name="Li Y."/>
            <person name="Qin Q.-L."/>
        </authorList>
    </citation>
    <scope>NUCLEOTIDE SEQUENCE [LARGE SCALE GENOMIC DNA]</scope>
    <source>
        <strain evidence="2 3">SM1504</strain>
    </source>
</reference>
<proteinExistence type="predicted"/>
<dbReference type="OrthoDB" id="1938965at2"/>
<dbReference type="RefSeq" id="WP_111373978.1">
    <property type="nucleotide sequence ID" value="NZ_CP029480.1"/>
</dbReference>
<dbReference type="AlphaFoldDB" id="A0A2Z4GHE7"/>
<evidence type="ECO:0000313" key="2">
    <source>
        <dbReference type="EMBL" id="AWW00612.1"/>
    </source>
</evidence>
<sequence length="105" mass="12163">MNDLKQPVFLGARTSLLPADVTHLEAEVNYTIVYSASGKNEILSSTMKKVYECLKEHGNFIRISRKYVVNMKFVKTSNEQELILSSGKELRPSRRKRKELDQIFR</sequence>
<name>A0A2Z4GHE7_9BACT</name>
<dbReference type="Pfam" id="PF04397">
    <property type="entry name" value="LytTR"/>
    <property type="match status" value="1"/>
</dbReference>
<organism evidence="2 3">
    <name type="scientific">Arcticibacterium luteifluviistationis</name>
    <dbReference type="NCBI Taxonomy" id="1784714"/>
    <lineage>
        <taxon>Bacteria</taxon>
        <taxon>Pseudomonadati</taxon>
        <taxon>Bacteroidota</taxon>
        <taxon>Cytophagia</taxon>
        <taxon>Cytophagales</taxon>
        <taxon>Leadbetterellaceae</taxon>
        <taxon>Arcticibacterium</taxon>
    </lineage>
</organism>
<dbReference type="Gene3D" id="2.40.50.1020">
    <property type="entry name" value="LytTr DNA-binding domain"/>
    <property type="match status" value="1"/>
</dbReference>
<dbReference type="InterPro" id="IPR007492">
    <property type="entry name" value="LytTR_DNA-bd_dom"/>
</dbReference>
<feature type="domain" description="HTH LytTR-type" evidence="1">
    <location>
        <begin position="11"/>
        <end position="105"/>
    </location>
</feature>
<protein>
    <recommendedName>
        <fullName evidence="1">HTH LytTR-type domain-containing protein</fullName>
    </recommendedName>
</protein>
<accession>A0A2Z4GHE7</accession>
<keyword evidence="3" id="KW-1185">Reference proteome</keyword>
<dbReference type="Proteomes" id="UP000249873">
    <property type="component" value="Chromosome"/>
</dbReference>
<evidence type="ECO:0000313" key="3">
    <source>
        <dbReference type="Proteomes" id="UP000249873"/>
    </source>
</evidence>